<dbReference type="GO" id="GO:0016790">
    <property type="term" value="F:thiolester hydrolase activity"/>
    <property type="evidence" value="ECO:0007669"/>
    <property type="project" value="UniProtKB-ARBA"/>
</dbReference>
<organism evidence="1 2">
    <name type="scientific">Pseudorhodoplanes sinuspersici</name>
    <dbReference type="NCBI Taxonomy" id="1235591"/>
    <lineage>
        <taxon>Bacteria</taxon>
        <taxon>Pseudomonadati</taxon>
        <taxon>Pseudomonadota</taxon>
        <taxon>Alphaproteobacteria</taxon>
        <taxon>Hyphomicrobiales</taxon>
        <taxon>Pseudorhodoplanes</taxon>
    </lineage>
</organism>
<dbReference type="STRING" id="1235591.CAK95_06190"/>
<evidence type="ECO:0000313" key="1">
    <source>
        <dbReference type="EMBL" id="ARP98713.1"/>
    </source>
</evidence>
<evidence type="ECO:0000313" key="2">
    <source>
        <dbReference type="Proteomes" id="UP000194137"/>
    </source>
</evidence>
<dbReference type="CDD" id="cd00586">
    <property type="entry name" value="4HBT"/>
    <property type="match status" value="1"/>
</dbReference>
<dbReference type="InterPro" id="IPR029069">
    <property type="entry name" value="HotDog_dom_sf"/>
</dbReference>
<dbReference type="InterPro" id="IPR006683">
    <property type="entry name" value="Thioestr_dom"/>
</dbReference>
<dbReference type="EMBL" id="CP021112">
    <property type="protein sequence ID" value="ARP98713.1"/>
    <property type="molecule type" value="Genomic_DNA"/>
</dbReference>
<sequence length="140" mass="15845">MLSYSRSLQIEWGDCDPAGIVFYPRYFAMFDHNTTMLISKASGLTKPQLLKHYDFAGYPVLSTQAKFMIPNIFGDTVEIESTFTRVGRSSFEIRHELKKGVKIAVEANEVRAWVKGAADDKTRIKSHPLPEDLAAKFRGE</sequence>
<proteinExistence type="predicted"/>
<keyword evidence="2" id="KW-1185">Reference proteome</keyword>
<gene>
    <name evidence="1" type="ORF">CAK95_06190</name>
</gene>
<dbReference type="KEGG" id="psin:CAK95_06190"/>
<dbReference type="Proteomes" id="UP000194137">
    <property type="component" value="Chromosome"/>
</dbReference>
<dbReference type="OrthoDB" id="7204167at2"/>
<dbReference type="SUPFAM" id="SSF54637">
    <property type="entry name" value="Thioesterase/thiol ester dehydrase-isomerase"/>
    <property type="match status" value="1"/>
</dbReference>
<dbReference type="Gene3D" id="3.10.129.10">
    <property type="entry name" value="Hotdog Thioesterase"/>
    <property type="match status" value="1"/>
</dbReference>
<reference evidence="1 2" key="1">
    <citation type="submission" date="2017-05" db="EMBL/GenBank/DDBJ databases">
        <title>Full genome sequence of Pseudorhodoplanes sinuspersici.</title>
        <authorList>
            <person name="Dastgheib S.M.M."/>
            <person name="Shavandi M."/>
            <person name="Tirandaz H."/>
        </authorList>
    </citation>
    <scope>NUCLEOTIDE SEQUENCE [LARGE SCALE GENOMIC DNA]</scope>
    <source>
        <strain evidence="1 2">RIPI110</strain>
    </source>
</reference>
<name>A0A1W6ZMS4_9HYPH</name>
<accession>A0A1W6ZMS4</accession>
<dbReference type="Pfam" id="PF03061">
    <property type="entry name" value="4HBT"/>
    <property type="match status" value="1"/>
</dbReference>
<dbReference type="AlphaFoldDB" id="A0A1W6ZMS4"/>
<protein>
    <submittedName>
        <fullName evidence="1">Uncharacterized protein</fullName>
    </submittedName>
</protein>
<dbReference type="RefSeq" id="WP_086087138.1">
    <property type="nucleotide sequence ID" value="NZ_CP021112.1"/>
</dbReference>